<evidence type="ECO:0000313" key="2">
    <source>
        <dbReference type="Proteomes" id="UP000801492"/>
    </source>
</evidence>
<dbReference type="OrthoDB" id="6766699at2759"/>
<proteinExistence type="predicted"/>
<comment type="caution">
    <text evidence="1">The sequence shown here is derived from an EMBL/GenBank/DDBJ whole genome shotgun (WGS) entry which is preliminary data.</text>
</comment>
<evidence type="ECO:0000313" key="1">
    <source>
        <dbReference type="EMBL" id="KAF2902343.1"/>
    </source>
</evidence>
<organism evidence="1 2">
    <name type="scientific">Ignelater luminosus</name>
    <name type="common">Cucubano</name>
    <name type="synonym">Pyrophorus luminosus</name>
    <dbReference type="NCBI Taxonomy" id="2038154"/>
    <lineage>
        <taxon>Eukaryota</taxon>
        <taxon>Metazoa</taxon>
        <taxon>Ecdysozoa</taxon>
        <taxon>Arthropoda</taxon>
        <taxon>Hexapoda</taxon>
        <taxon>Insecta</taxon>
        <taxon>Pterygota</taxon>
        <taxon>Neoptera</taxon>
        <taxon>Endopterygota</taxon>
        <taxon>Coleoptera</taxon>
        <taxon>Polyphaga</taxon>
        <taxon>Elateriformia</taxon>
        <taxon>Elateroidea</taxon>
        <taxon>Elateridae</taxon>
        <taxon>Agrypninae</taxon>
        <taxon>Pyrophorini</taxon>
        <taxon>Ignelater</taxon>
    </lineage>
</organism>
<dbReference type="EMBL" id="VTPC01001329">
    <property type="protein sequence ID" value="KAF2902343.1"/>
    <property type="molecule type" value="Genomic_DNA"/>
</dbReference>
<name>A0A8K0DFK0_IGNLU</name>
<protein>
    <submittedName>
        <fullName evidence="1">Uncharacterized protein</fullName>
    </submittedName>
</protein>
<sequence length="242" mass="28178">MNSSNKEKTKHKNFDERWCQASRDSKLSRQQCLDIRHGAVLRNFDIYPDHKEVWKCKSKYRPSGINVINVAVVHLRYLLEHATKRIVLVQEEAIMEHIESLEVKEISEELIFSYGFDGSSDVNQETTRLKNIQEHKWKEEDMKQAIEAVRNRTNGYLKGSKVPRAILFRYCKSDDIKKDTLGRHPILPPELEAKLVNHIVKMETQFLGLTKRDLCFLAFQLARQNNIPNKFSLLQESAGKNG</sequence>
<dbReference type="Proteomes" id="UP000801492">
    <property type="component" value="Unassembled WGS sequence"/>
</dbReference>
<reference evidence="1" key="1">
    <citation type="submission" date="2019-08" db="EMBL/GenBank/DDBJ databases">
        <title>The genome of the North American firefly Photinus pyralis.</title>
        <authorList>
            <consortium name="Photinus pyralis genome working group"/>
            <person name="Fallon T.R."/>
            <person name="Sander Lower S.E."/>
            <person name="Weng J.-K."/>
        </authorList>
    </citation>
    <scope>NUCLEOTIDE SEQUENCE</scope>
    <source>
        <strain evidence="1">TRF0915ILg1</strain>
        <tissue evidence="1">Whole body</tissue>
    </source>
</reference>
<gene>
    <name evidence="1" type="ORF">ILUMI_03844</name>
</gene>
<dbReference type="AlphaFoldDB" id="A0A8K0DFK0"/>
<keyword evidence="2" id="KW-1185">Reference proteome</keyword>
<accession>A0A8K0DFK0</accession>